<dbReference type="SUPFAM" id="SSF51126">
    <property type="entry name" value="Pectin lyase-like"/>
    <property type="match status" value="1"/>
</dbReference>
<feature type="non-terminal residue" evidence="1">
    <location>
        <position position="161"/>
    </location>
</feature>
<protein>
    <recommendedName>
        <fullName evidence="2">DUF1565 domain-containing protein</fullName>
    </recommendedName>
</protein>
<dbReference type="InterPro" id="IPR011050">
    <property type="entry name" value="Pectin_lyase_fold/virulence"/>
</dbReference>
<organism evidence="1">
    <name type="scientific">marine sediment metagenome</name>
    <dbReference type="NCBI Taxonomy" id="412755"/>
    <lineage>
        <taxon>unclassified sequences</taxon>
        <taxon>metagenomes</taxon>
        <taxon>ecological metagenomes</taxon>
    </lineage>
</organism>
<evidence type="ECO:0008006" key="2">
    <source>
        <dbReference type="Google" id="ProtNLM"/>
    </source>
</evidence>
<gene>
    <name evidence="1" type="ORF">S06H3_61990</name>
</gene>
<accession>X1PKW3</accession>
<proteinExistence type="predicted"/>
<evidence type="ECO:0000313" key="1">
    <source>
        <dbReference type="EMBL" id="GAI56912.1"/>
    </source>
</evidence>
<comment type="caution">
    <text evidence="1">The sequence shown here is derived from an EMBL/GenBank/DDBJ whole genome shotgun (WGS) entry which is preliminary data.</text>
</comment>
<dbReference type="EMBL" id="BARV01040760">
    <property type="protein sequence ID" value="GAI56912.1"/>
    <property type="molecule type" value="Genomic_DNA"/>
</dbReference>
<name>X1PKW3_9ZZZZ</name>
<feature type="non-terminal residue" evidence="1">
    <location>
        <position position="1"/>
    </location>
</feature>
<reference evidence="1" key="1">
    <citation type="journal article" date="2014" name="Front. Microbiol.">
        <title>High frequency of phylogenetically diverse reductive dehalogenase-homologous genes in deep subseafloor sedimentary metagenomes.</title>
        <authorList>
            <person name="Kawai M."/>
            <person name="Futagami T."/>
            <person name="Toyoda A."/>
            <person name="Takaki Y."/>
            <person name="Nishi S."/>
            <person name="Hori S."/>
            <person name="Arai W."/>
            <person name="Tsubouchi T."/>
            <person name="Morono Y."/>
            <person name="Uchiyama I."/>
            <person name="Ito T."/>
            <person name="Fujiyama A."/>
            <person name="Inagaki F."/>
            <person name="Takami H."/>
        </authorList>
    </citation>
    <scope>NUCLEOTIDE SEQUENCE</scope>
    <source>
        <strain evidence="1">Expedition CK06-06</strain>
    </source>
</reference>
<dbReference type="Gene3D" id="2.160.20.10">
    <property type="entry name" value="Single-stranded right-handed beta-helix, Pectin lyase-like"/>
    <property type="match status" value="1"/>
</dbReference>
<dbReference type="InterPro" id="IPR012334">
    <property type="entry name" value="Pectin_lyas_fold"/>
</dbReference>
<dbReference type="AlphaFoldDB" id="X1PKW3"/>
<sequence length="161" mass="16682">NNIHANGQYGLIVLNPAGQEVDATLNWWGDATGPASDTELDNPHGADAAGDAVSDNVDFMPWYAMATTTPATQNVSVDHLGSIIAYSDTIQGGIDVVVSGDTINVAAGTYNEELTINKSLTLLGAQADVPIVNGVRAGEESIIRGKGTSPTTYLPSSVRVV</sequence>